<dbReference type="SUPFAM" id="SSF103481">
    <property type="entry name" value="Multidrug resistance efflux transporter EmrE"/>
    <property type="match status" value="1"/>
</dbReference>
<feature type="transmembrane region" description="Helical" evidence="2">
    <location>
        <begin position="130"/>
        <end position="155"/>
    </location>
</feature>
<keyword evidence="2" id="KW-0472">Membrane</keyword>
<feature type="transmembrane region" description="Helical" evidence="2">
    <location>
        <begin position="356"/>
        <end position="374"/>
    </location>
</feature>
<evidence type="ECO:0000313" key="3">
    <source>
        <dbReference type="EMBL" id="GAA5800639.1"/>
    </source>
</evidence>
<dbReference type="Proteomes" id="UP001476247">
    <property type="component" value="Unassembled WGS sequence"/>
</dbReference>
<feature type="transmembrane region" description="Helical" evidence="2">
    <location>
        <begin position="28"/>
        <end position="50"/>
    </location>
</feature>
<accession>A0ABP9Y0W4</accession>
<feature type="transmembrane region" description="Helical" evidence="2">
    <location>
        <begin position="331"/>
        <end position="350"/>
    </location>
</feature>
<organism evidence="3 4">
    <name type="scientific">Helicostylum pulchrum</name>
    <dbReference type="NCBI Taxonomy" id="562976"/>
    <lineage>
        <taxon>Eukaryota</taxon>
        <taxon>Fungi</taxon>
        <taxon>Fungi incertae sedis</taxon>
        <taxon>Mucoromycota</taxon>
        <taxon>Mucoromycotina</taxon>
        <taxon>Mucoromycetes</taxon>
        <taxon>Mucorales</taxon>
        <taxon>Mucorineae</taxon>
        <taxon>Mucoraceae</taxon>
        <taxon>Helicostylum</taxon>
    </lineage>
</organism>
<feature type="transmembrane region" description="Helical" evidence="2">
    <location>
        <begin position="263"/>
        <end position="283"/>
    </location>
</feature>
<keyword evidence="2" id="KW-1133">Transmembrane helix</keyword>
<feature type="transmembrane region" description="Helical" evidence="2">
    <location>
        <begin position="167"/>
        <end position="185"/>
    </location>
</feature>
<evidence type="ECO:0000313" key="4">
    <source>
        <dbReference type="Proteomes" id="UP001476247"/>
    </source>
</evidence>
<evidence type="ECO:0000256" key="2">
    <source>
        <dbReference type="SAM" id="Phobius"/>
    </source>
</evidence>
<name>A0ABP9Y0W4_9FUNG</name>
<feature type="region of interest" description="Disordered" evidence="1">
    <location>
        <begin position="1"/>
        <end position="22"/>
    </location>
</feature>
<evidence type="ECO:0008006" key="5">
    <source>
        <dbReference type="Google" id="ProtNLM"/>
    </source>
</evidence>
<feature type="transmembrane region" description="Helical" evidence="2">
    <location>
        <begin position="233"/>
        <end position="251"/>
    </location>
</feature>
<feature type="transmembrane region" description="Helical" evidence="2">
    <location>
        <begin position="194"/>
        <end position="213"/>
    </location>
</feature>
<feature type="transmembrane region" description="Helical" evidence="2">
    <location>
        <begin position="303"/>
        <end position="324"/>
    </location>
</feature>
<dbReference type="InterPro" id="IPR026505">
    <property type="entry name" value="Solute_c_fam_35_mem_F3/F4"/>
</dbReference>
<dbReference type="PANTHER" id="PTHR19346">
    <property type="entry name" value="SUGAR PHOSPHATE TRANSPORTER DOMAIN-CONTAINING PROTEIN"/>
    <property type="match status" value="1"/>
</dbReference>
<gene>
    <name evidence="3" type="ORF">HPULCUR_006075</name>
</gene>
<dbReference type="InterPro" id="IPR037185">
    <property type="entry name" value="EmrE-like"/>
</dbReference>
<proteinExistence type="predicted"/>
<protein>
    <recommendedName>
        <fullName evidence="5">EamA domain-containing protein</fullName>
    </recommendedName>
</protein>
<keyword evidence="2" id="KW-0812">Transmembrane</keyword>
<comment type="caution">
    <text evidence="3">The sequence shown here is derived from an EMBL/GenBank/DDBJ whole genome shotgun (WGS) entry which is preliminary data.</text>
</comment>
<feature type="transmembrane region" description="Helical" evidence="2">
    <location>
        <begin position="62"/>
        <end position="84"/>
    </location>
</feature>
<dbReference type="EMBL" id="BAABUJ010000016">
    <property type="protein sequence ID" value="GAA5800639.1"/>
    <property type="molecule type" value="Genomic_DNA"/>
</dbReference>
<reference evidence="3 4" key="1">
    <citation type="submission" date="2024-04" db="EMBL/GenBank/DDBJ databases">
        <title>genome sequences of Mucor flavus KT1a and Helicostylum pulchrum KT1b strains isolation_sourced from the surface of a dry-aged beef.</title>
        <authorList>
            <person name="Toyotome T."/>
            <person name="Hosono M."/>
            <person name="Torimaru M."/>
            <person name="Fukuda K."/>
            <person name="Mikami N."/>
        </authorList>
    </citation>
    <scope>NUCLEOTIDE SEQUENCE [LARGE SCALE GENOMIC DNA]</scope>
    <source>
        <strain evidence="3 4">KT1b</strain>
    </source>
</reference>
<dbReference type="PANTHER" id="PTHR19346:SF4">
    <property type="entry name" value="SUGAR PHOSPHATE TRANSPORTER DOMAIN-CONTAINING PROTEIN"/>
    <property type="match status" value="1"/>
</dbReference>
<keyword evidence="4" id="KW-1185">Reference proteome</keyword>
<sequence>MTSYQTVPDDEQSPTSPTTFKPRKSKSVLATVMLAICIISFVLQTELAQYVQKTTSYSKPYFILYVSHSCYFFMLPLQLIAEYIQLHHYNSKSKKGRTIFQNIIETINNSKSSINNSIVELQYRVQGNHVFPLGFIVRTCLTLSVLLTLPAYIWYLSVNLTSMSNLTAIYNTGCFFAYLFSILMLHDRIVAAKVGAVLLCMVGVLAMACWPSSNDVDDGGDNDTNQSIGKEWIGIAVASFGAATYGFYEVYYKKFAAPSQPTILFANAITGTIGIVTFLVFWIPFPILHFTGIEIFELPDLTTFKYILGIASMSVIYNATFMAIIALVNPVFAAVGVMLTVPAVAITDVLVTGVMVPTSTIVGSIFILTGFVILNRQVGKEEKLDESLSLEGQDYHQ</sequence>
<evidence type="ECO:0000256" key="1">
    <source>
        <dbReference type="SAM" id="MobiDB-lite"/>
    </source>
</evidence>